<protein>
    <recommendedName>
        <fullName evidence="3">Lipoprotein</fullName>
    </recommendedName>
</protein>
<sequence length="123" mass="13651">MRPHVSFRRVCIAACLLLVLAGCITMQYGTPPRVERLSTLTPGVAGPADVLQTLGEPRGKGAARVRASLAPRDVWFYEYVQSDGKAVDLKILLVFFLDNRYDGYMWFASEEAITKQGSMEPVK</sequence>
<evidence type="ECO:0000313" key="1">
    <source>
        <dbReference type="EMBL" id="VVD81767.1"/>
    </source>
</evidence>
<name>A0A5E4T1H7_9BURK</name>
<dbReference type="Proteomes" id="UP000414233">
    <property type="component" value="Unassembled WGS sequence"/>
</dbReference>
<dbReference type="EMBL" id="CABPRZ010000003">
    <property type="protein sequence ID" value="VVD81767.1"/>
    <property type="molecule type" value="Genomic_DNA"/>
</dbReference>
<dbReference type="PROSITE" id="PS51257">
    <property type="entry name" value="PROKAR_LIPOPROTEIN"/>
    <property type="match status" value="1"/>
</dbReference>
<evidence type="ECO:0008006" key="3">
    <source>
        <dbReference type="Google" id="ProtNLM"/>
    </source>
</evidence>
<dbReference type="RefSeq" id="WP_150696029.1">
    <property type="nucleotide sequence ID" value="NZ_CABPRZ010000003.1"/>
</dbReference>
<organism evidence="1 2">
    <name type="scientific">Pandoraea terrae</name>
    <dbReference type="NCBI Taxonomy" id="1537710"/>
    <lineage>
        <taxon>Bacteria</taxon>
        <taxon>Pseudomonadati</taxon>
        <taxon>Pseudomonadota</taxon>
        <taxon>Betaproteobacteria</taxon>
        <taxon>Burkholderiales</taxon>
        <taxon>Burkholderiaceae</taxon>
        <taxon>Pandoraea</taxon>
    </lineage>
</organism>
<dbReference type="OrthoDB" id="9144569at2"/>
<accession>A0A5E4T1H7</accession>
<evidence type="ECO:0000313" key="2">
    <source>
        <dbReference type="Proteomes" id="UP000414233"/>
    </source>
</evidence>
<dbReference type="AlphaFoldDB" id="A0A5E4T1H7"/>
<proteinExistence type="predicted"/>
<reference evidence="1 2" key="1">
    <citation type="submission" date="2019-08" db="EMBL/GenBank/DDBJ databases">
        <authorList>
            <person name="Peeters C."/>
        </authorList>
    </citation>
    <scope>NUCLEOTIDE SEQUENCE [LARGE SCALE GENOMIC DNA]</scope>
    <source>
        <strain evidence="1 2">LMG 30175</strain>
    </source>
</reference>
<gene>
    <name evidence="1" type="ORF">PTE30175_01101</name>
</gene>
<keyword evidence="2" id="KW-1185">Reference proteome</keyword>